<dbReference type="AlphaFoldDB" id="A0A5B7EYR1"/>
<reference evidence="2 3" key="1">
    <citation type="submission" date="2019-05" db="EMBL/GenBank/DDBJ databases">
        <title>Another draft genome of Portunus trituberculatus and its Hox gene families provides insights of decapod evolution.</title>
        <authorList>
            <person name="Jeong J.-H."/>
            <person name="Song I."/>
            <person name="Kim S."/>
            <person name="Choi T."/>
            <person name="Kim D."/>
            <person name="Ryu S."/>
            <person name="Kim W."/>
        </authorList>
    </citation>
    <scope>NUCLEOTIDE SEQUENCE [LARGE SCALE GENOMIC DNA]</scope>
    <source>
        <tissue evidence="2">Muscle</tissue>
    </source>
</reference>
<feature type="region of interest" description="Disordered" evidence="1">
    <location>
        <begin position="1"/>
        <end position="43"/>
    </location>
</feature>
<comment type="caution">
    <text evidence="2">The sequence shown here is derived from an EMBL/GenBank/DDBJ whole genome shotgun (WGS) entry which is preliminary data.</text>
</comment>
<evidence type="ECO:0000313" key="2">
    <source>
        <dbReference type="EMBL" id="MPC39382.1"/>
    </source>
</evidence>
<organism evidence="2 3">
    <name type="scientific">Portunus trituberculatus</name>
    <name type="common">Swimming crab</name>
    <name type="synonym">Neptunus trituberculatus</name>
    <dbReference type="NCBI Taxonomy" id="210409"/>
    <lineage>
        <taxon>Eukaryota</taxon>
        <taxon>Metazoa</taxon>
        <taxon>Ecdysozoa</taxon>
        <taxon>Arthropoda</taxon>
        <taxon>Crustacea</taxon>
        <taxon>Multicrustacea</taxon>
        <taxon>Malacostraca</taxon>
        <taxon>Eumalacostraca</taxon>
        <taxon>Eucarida</taxon>
        <taxon>Decapoda</taxon>
        <taxon>Pleocyemata</taxon>
        <taxon>Brachyura</taxon>
        <taxon>Eubrachyura</taxon>
        <taxon>Portunoidea</taxon>
        <taxon>Portunidae</taxon>
        <taxon>Portuninae</taxon>
        <taxon>Portunus</taxon>
    </lineage>
</organism>
<feature type="compositionally biased region" description="Polar residues" evidence="1">
    <location>
        <begin position="18"/>
        <end position="27"/>
    </location>
</feature>
<feature type="compositionally biased region" description="Basic and acidic residues" evidence="1">
    <location>
        <begin position="1"/>
        <end position="12"/>
    </location>
</feature>
<protein>
    <submittedName>
        <fullName evidence="2">Uncharacterized protein</fullName>
    </submittedName>
</protein>
<sequence length="74" mass="8194">MEHEDVFSRDAQDLGCTSLIQTSNTADSPLMKQPHSSVPLAKREEVRLPLDLATGRTPKEELPQTAHEVVVTLQ</sequence>
<name>A0A5B7EYR1_PORTR</name>
<gene>
    <name evidence="2" type="ORF">E2C01_032917</name>
</gene>
<accession>A0A5B7EYR1</accession>
<proteinExistence type="predicted"/>
<keyword evidence="3" id="KW-1185">Reference proteome</keyword>
<dbReference type="Proteomes" id="UP000324222">
    <property type="component" value="Unassembled WGS sequence"/>
</dbReference>
<evidence type="ECO:0000256" key="1">
    <source>
        <dbReference type="SAM" id="MobiDB-lite"/>
    </source>
</evidence>
<evidence type="ECO:0000313" key="3">
    <source>
        <dbReference type="Proteomes" id="UP000324222"/>
    </source>
</evidence>
<dbReference type="EMBL" id="VSRR010004348">
    <property type="protein sequence ID" value="MPC39382.1"/>
    <property type="molecule type" value="Genomic_DNA"/>
</dbReference>